<evidence type="ECO:0000256" key="13">
    <source>
        <dbReference type="ARBA" id="ARBA00038592"/>
    </source>
</evidence>
<dbReference type="EC" id="3.1.-.-" evidence="14"/>
<dbReference type="InterPro" id="IPR000477">
    <property type="entry name" value="RT_dom"/>
</dbReference>
<evidence type="ECO:0000256" key="12">
    <source>
        <dbReference type="ARBA" id="ARBA00034120"/>
    </source>
</evidence>
<dbReference type="GO" id="GO:0003677">
    <property type="term" value="F:DNA binding"/>
    <property type="evidence" value="ECO:0007669"/>
    <property type="project" value="UniProtKB-KW"/>
</dbReference>
<keyword evidence="9 14" id="KW-0051">Antiviral defense</keyword>
<keyword evidence="3 14" id="KW-0540">Nuclease</keyword>
<gene>
    <name evidence="14 17" type="primary">cas1</name>
    <name evidence="17" type="ORF">GHC57_16755</name>
</gene>
<dbReference type="InterPro" id="IPR050646">
    <property type="entry name" value="Cas1"/>
</dbReference>
<dbReference type="HAMAP" id="MF_01470">
    <property type="entry name" value="Cas1"/>
    <property type="match status" value="1"/>
</dbReference>
<keyword evidence="1" id="KW-0808">Transferase</keyword>
<evidence type="ECO:0000256" key="2">
    <source>
        <dbReference type="ARBA" id="ARBA00022695"/>
    </source>
</evidence>
<feature type="region of interest" description="Disordered" evidence="15">
    <location>
        <begin position="286"/>
        <end position="328"/>
    </location>
</feature>
<feature type="binding site" evidence="14">
    <location>
        <position position="550"/>
    </location>
    <ligand>
        <name>Mn(2+)</name>
        <dbReference type="ChEBI" id="CHEBI:29035"/>
    </ligand>
</feature>
<dbReference type="NCBIfam" id="TIGR00287">
    <property type="entry name" value="cas1"/>
    <property type="match status" value="1"/>
</dbReference>
<dbReference type="InterPro" id="IPR043128">
    <property type="entry name" value="Rev_trsase/Diguanyl_cyclase"/>
</dbReference>
<dbReference type="GO" id="GO:0003723">
    <property type="term" value="F:RNA binding"/>
    <property type="evidence" value="ECO:0007669"/>
    <property type="project" value="InterPro"/>
</dbReference>
<keyword evidence="18" id="KW-1185">Reference proteome</keyword>
<dbReference type="Pfam" id="PF01867">
    <property type="entry name" value="Cas_Cas1"/>
    <property type="match status" value="1"/>
</dbReference>
<dbReference type="InterPro" id="IPR042211">
    <property type="entry name" value="CRISPR-assoc_Cas1_N"/>
</dbReference>
<proteinExistence type="inferred from homology"/>
<protein>
    <recommendedName>
        <fullName evidence="14">CRISPR-associated endonuclease Cas1</fullName>
        <ecNumber evidence="14">3.1.-.-</ecNumber>
    </recommendedName>
</protein>
<evidence type="ECO:0000259" key="16">
    <source>
        <dbReference type="PROSITE" id="PS50878"/>
    </source>
</evidence>
<evidence type="ECO:0000256" key="4">
    <source>
        <dbReference type="ARBA" id="ARBA00022723"/>
    </source>
</evidence>
<evidence type="ECO:0000256" key="6">
    <source>
        <dbReference type="ARBA" id="ARBA00022801"/>
    </source>
</evidence>
<keyword evidence="7 14" id="KW-0460">Magnesium</keyword>
<feature type="binding site" evidence="14">
    <location>
        <position position="485"/>
    </location>
    <ligand>
        <name>Mn(2+)</name>
        <dbReference type="ChEBI" id="CHEBI:29035"/>
    </ligand>
</feature>
<dbReference type="InterPro" id="IPR002729">
    <property type="entry name" value="CRISPR-assoc_Cas1"/>
</dbReference>
<evidence type="ECO:0000313" key="18">
    <source>
        <dbReference type="Proteomes" id="UP000434582"/>
    </source>
</evidence>
<name>A0A7X2D5Y6_9PROT</name>
<dbReference type="SUPFAM" id="SSF56672">
    <property type="entry name" value="DNA/RNA polymerases"/>
    <property type="match status" value="1"/>
</dbReference>
<comment type="subunit">
    <text evidence="13 14">Homodimer, forms a heterotetramer with a Cas2 homodimer.</text>
</comment>
<dbReference type="PRINTS" id="PR00866">
    <property type="entry name" value="RNADNAPOLMS"/>
</dbReference>
<evidence type="ECO:0000256" key="3">
    <source>
        <dbReference type="ARBA" id="ARBA00022722"/>
    </source>
</evidence>
<evidence type="ECO:0000256" key="5">
    <source>
        <dbReference type="ARBA" id="ARBA00022759"/>
    </source>
</evidence>
<evidence type="ECO:0000256" key="11">
    <source>
        <dbReference type="ARBA" id="ARBA00023211"/>
    </source>
</evidence>
<feature type="compositionally biased region" description="Pro residues" evidence="15">
    <location>
        <begin position="317"/>
        <end position="327"/>
    </location>
</feature>
<dbReference type="RefSeq" id="WP_153346355.1">
    <property type="nucleotide sequence ID" value="NZ_WIVE01000075.1"/>
</dbReference>
<dbReference type="Gene3D" id="3.30.70.270">
    <property type="match status" value="1"/>
</dbReference>
<evidence type="ECO:0000256" key="10">
    <source>
        <dbReference type="ARBA" id="ARBA00023125"/>
    </source>
</evidence>
<dbReference type="GO" id="GO:0016787">
    <property type="term" value="F:hydrolase activity"/>
    <property type="evidence" value="ECO:0007669"/>
    <property type="project" value="UniProtKB-KW"/>
</dbReference>
<sequence>MDVPMDVFETLTSVPVLAEAWEKVKANGGGPGGDGMTVPIFQGGVRGRLATLSDDLRRGVYAPGPVRHVDIPKPAGGLRRLTIPCVRDRVAQTSVGLWLTRHLDREFEDASFAYRPGRSVQRAVARVASLRRHGYRWTVEGDIERFFDEVPHDPLMTKLDRHVPDQRLVDLIGLWLEVLAPGGKGLPQGSPVSPVLSNLYLDELDERLDGHGVRLVRFADDFVVLCRSEETAEKTLARVAGLLGPMGLRLNMAKTRVVSFEKGFRFLGRLFVRSLVIEEMWDDAEGLPPDSPAITGRTDPAATEDDAAAVDPTTGPDSPPRTPPAPVARPLYVVEPGAQLRATSSGLAVAVEGRTALAAALHDIDRVELHPGTQVTEDALRLCAARGVPVSLVGGDGAVDATVEGPLSARAGLHLAQAALVLDPVRRLEAARILARGRVFNQRSLLRRLDRGRHVPLVADTCRALGRSLRKLPGAQDEAALMGIEGEAAARYYPARGALLRGPWDFRFRRRRPPPDPFNAVLSYLAALLYRDVAVLIARRGLHPGFGVLHGTRDGTLGLASDLVEEFRAPLVEGLAVYLVNNRVLAAEGFSTGEDGACAMSQQTRRTLIVRYETWLDRPVVSPASGHQVAWRGLIRDQVNLFARHVEGAGDYVPYALKN</sequence>
<dbReference type="Gene3D" id="1.20.120.920">
    <property type="entry name" value="CRISPR-associated endonuclease Cas1, C-terminal domain"/>
    <property type="match status" value="1"/>
</dbReference>
<dbReference type="PANTHER" id="PTHR34353">
    <property type="entry name" value="CRISPR-ASSOCIATED ENDONUCLEASE CAS1 1"/>
    <property type="match status" value="1"/>
</dbReference>
<dbReference type="GO" id="GO:0003964">
    <property type="term" value="F:RNA-directed DNA polymerase activity"/>
    <property type="evidence" value="ECO:0007669"/>
    <property type="project" value="UniProtKB-KW"/>
</dbReference>
<feature type="binding site" evidence="14">
    <location>
        <position position="565"/>
    </location>
    <ligand>
        <name>Mn(2+)</name>
        <dbReference type="ChEBI" id="CHEBI:29035"/>
    </ligand>
</feature>
<comment type="similarity">
    <text evidence="12">Belongs to the bacterial reverse transcriptase family.</text>
</comment>
<dbReference type="GO" id="GO:0051607">
    <property type="term" value="P:defense response to virus"/>
    <property type="evidence" value="ECO:0007669"/>
    <property type="project" value="UniProtKB-UniRule"/>
</dbReference>
<organism evidence="17 18">
    <name type="scientific">Roseospira navarrensis</name>
    <dbReference type="NCBI Taxonomy" id="140058"/>
    <lineage>
        <taxon>Bacteria</taxon>
        <taxon>Pseudomonadati</taxon>
        <taxon>Pseudomonadota</taxon>
        <taxon>Alphaproteobacteria</taxon>
        <taxon>Rhodospirillales</taxon>
        <taxon>Rhodospirillaceae</taxon>
        <taxon>Roseospira</taxon>
    </lineage>
</organism>
<keyword evidence="5 14" id="KW-0255">Endonuclease</keyword>
<dbReference type="GO" id="GO:0004519">
    <property type="term" value="F:endonuclease activity"/>
    <property type="evidence" value="ECO:0007669"/>
    <property type="project" value="UniProtKB-UniRule"/>
</dbReference>
<comment type="similarity">
    <text evidence="14">Belongs to the CRISPR-associated endonuclease Cas1 family.</text>
</comment>
<accession>A0A7X2D5Y6</accession>
<comment type="function">
    <text evidence="14">CRISPR (clustered regularly interspaced short palindromic repeat), is an adaptive immune system that provides protection against mobile genetic elements (viruses, transposable elements and conjugative plasmids). CRISPR clusters contain spacers, sequences complementary to antecedent mobile elements, and target invading nucleic acids. CRISPR clusters are transcribed and processed into CRISPR RNA (crRNA). Acts as a dsDNA endonuclease. Involved in the integration of spacer DNA into the CRISPR cassette.</text>
</comment>
<dbReference type="GO" id="GO:0043571">
    <property type="term" value="P:maintenance of CRISPR repeat elements"/>
    <property type="evidence" value="ECO:0007669"/>
    <property type="project" value="UniProtKB-UniRule"/>
</dbReference>
<dbReference type="CDD" id="cd01651">
    <property type="entry name" value="RT_G2_intron"/>
    <property type="match status" value="1"/>
</dbReference>
<keyword evidence="10 14" id="KW-0238">DNA-binding</keyword>
<dbReference type="EMBL" id="WIVE01000075">
    <property type="protein sequence ID" value="MQX38167.1"/>
    <property type="molecule type" value="Genomic_DNA"/>
</dbReference>
<keyword evidence="2" id="KW-0548">Nucleotidyltransferase</keyword>
<keyword evidence="4 14" id="KW-0479">Metal-binding</keyword>
<dbReference type="Proteomes" id="UP000434582">
    <property type="component" value="Unassembled WGS sequence"/>
</dbReference>
<evidence type="ECO:0000313" key="17">
    <source>
        <dbReference type="EMBL" id="MQX38167.1"/>
    </source>
</evidence>
<dbReference type="Pfam" id="PF00078">
    <property type="entry name" value="RVT_1"/>
    <property type="match status" value="1"/>
</dbReference>
<evidence type="ECO:0000256" key="9">
    <source>
        <dbReference type="ARBA" id="ARBA00023118"/>
    </source>
</evidence>
<dbReference type="OrthoDB" id="9793236at2"/>
<dbReference type="AlphaFoldDB" id="A0A7X2D5Y6"/>
<keyword evidence="11 14" id="KW-0464">Manganese</keyword>
<evidence type="ECO:0000256" key="1">
    <source>
        <dbReference type="ARBA" id="ARBA00022679"/>
    </source>
</evidence>
<evidence type="ECO:0000256" key="7">
    <source>
        <dbReference type="ARBA" id="ARBA00022842"/>
    </source>
</evidence>
<feature type="domain" description="Reverse transcriptase" evidence="16">
    <location>
        <begin position="52"/>
        <end position="271"/>
    </location>
</feature>
<dbReference type="PANTHER" id="PTHR34353:SF2">
    <property type="entry name" value="CRISPR-ASSOCIATED ENDONUCLEASE CAS1 1"/>
    <property type="match status" value="1"/>
</dbReference>
<evidence type="ECO:0000256" key="15">
    <source>
        <dbReference type="SAM" id="MobiDB-lite"/>
    </source>
</evidence>
<dbReference type="InterPro" id="IPR042206">
    <property type="entry name" value="CRISPR-assoc_Cas1_C"/>
</dbReference>
<dbReference type="InterPro" id="IPR000123">
    <property type="entry name" value="Reverse_transcriptase_msDNA"/>
</dbReference>
<keyword evidence="8" id="KW-0695">RNA-directed DNA polymerase</keyword>
<dbReference type="CDD" id="cd09634">
    <property type="entry name" value="Cas1_I-II-III"/>
    <property type="match status" value="1"/>
</dbReference>
<comment type="caution">
    <text evidence="17">The sequence shown here is derived from an EMBL/GenBank/DDBJ whole genome shotgun (WGS) entry which is preliminary data.</text>
</comment>
<reference evidence="17 18" key="1">
    <citation type="submission" date="2019-10" db="EMBL/GenBank/DDBJ databases">
        <title>Draft whole-genome sequence of the purple nonsulfur photosynthetic bacterium Roseospira navarrensis DSM 15114.</title>
        <authorList>
            <person name="Kyndt J.A."/>
            <person name="Meyer T.E."/>
        </authorList>
    </citation>
    <scope>NUCLEOTIDE SEQUENCE [LARGE SCALE GENOMIC DNA]</scope>
    <source>
        <strain evidence="17 18">DSM 15114</strain>
    </source>
</reference>
<comment type="cofactor">
    <cofactor evidence="14">
        <name>Mg(2+)</name>
        <dbReference type="ChEBI" id="CHEBI:18420"/>
    </cofactor>
    <cofactor evidence="14">
        <name>Mn(2+)</name>
        <dbReference type="ChEBI" id="CHEBI:29035"/>
    </cofactor>
</comment>
<dbReference type="Gene3D" id="3.100.10.20">
    <property type="entry name" value="CRISPR-associated endonuclease Cas1, N-terminal domain"/>
    <property type="match status" value="1"/>
</dbReference>
<evidence type="ECO:0000256" key="14">
    <source>
        <dbReference type="HAMAP-Rule" id="MF_01470"/>
    </source>
</evidence>
<dbReference type="PROSITE" id="PS50878">
    <property type="entry name" value="RT_POL"/>
    <property type="match status" value="1"/>
</dbReference>
<evidence type="ECO:0000256" key="8">
    <source>
        <dbReference type="ARBA" id="ARBA00022918"/>
    </source>
</evidence>
<dbReference type="InterPro" id="IPR043502">
    <property type="entry name" value="DNA/RNA_pol_sf"/>
</dbReference>
<dbReference type="GO" id="GO:0046872">
    <property type="term" value="F:metal ion binding"/>
    <property type="evidence" value="ECO:0007669"/>
    <property type="project" value="UniProtKB-UniRule"/>
</dbReference>
<keyword evidence="6 14" id="KW-0378">Hydrolase</keyword>